<keyword evidence="5 10" id="KW-0597">Phosphoprotein</keyword>
<reference evidence="16 17" key="1">
    <citation type="journal article" date="2022" name="ISME Commun">
        <title>Vulcanimicrobium alpinus gen. nov. sp. nov., the first cultivated representative of the candidate phylum 'Eremiobacterota', is a metabolically versatile aerobic anoxygenic phototroph.</title>
        <authorList>
            <person name="Yabe S."/>
            <person name="Muto K."/>
            <person name="Abe K."/>
            <person name="Yokota A."/>
            <person name="Staudigel H."/>
            <person name="Tebo B.M."/>
        </authorList>
    </citation>
    <scope>NUCLEOTIDE SEQUENCE [LARGE SCALE GENOMIC DNA]</scope>
    <source>
        <strain evidence="16 17">WC8-2</strain>
    </source>
</reference>
<dbReference type="KEGG" id="vab:WPS_21460"/>
<feature type="domain" description="HAMP" evidence="15">
    <location>
        <begin position="386"/>
        <end position="438"/>
    </location>
</feature>
<evidence type="ECO:0000259" key="15">
    <source>
        <dbReference type="PROSITE" id="PS50885"/>
    </source>
</evidence>
<dbReference type="CDD" id="cd22265">
    <property type="entry name" value="UDM1_RNF168"/>
    <property type="match status" value="1"/>
</dbReference>
<keyword evidence="7 16" id="KW-0418">Kinase</keyword>
<dbReference type="Pfam" id="PF02518">
    <property type="entry name" value="HATPase_c"/>
    <property type="match status" value="1"/>
</dbReference>
<dbReference type="InterPro" id="IPR001789">
    <property type="entry name" value="Sig_transdc_resp-reg_receiver"/>
</dbReference>
<dbReference type="FunFam" id="3.30.565.10:FF:000010">
    <property type="entry name" value="Sensor histidine kinase RcsC"/>
    <property type="match status" value="1"/>
</dbReference>
<feature type="domain" description="HAMP" evidence="15">
    <location>
        <begin position="294"/>
        <end position="346"/>
    </location>
</feature>
<protein>
    <recommendedName>
        <fullName evidence="9">Circadian input-output histidine kinase CikA</fullName>
        <ecNumber evidence="4">2.7.13.3</ecNumber>
    </recommendedName>
</protein>
<dbReference type="EC" id="2.7.13.3" evidence="4"/>
<evidence type="ECO:0000256" key="4">
    <source>
        <dbReference type="ARBA" id="ARBA00012438"/>
    </source>
</evidence>
<dbReference type="InterPro" id="IPR004358">
    <property type="entry name" value="Sig_transdc_His_kin-like_C"/>
</dbReference>
<feature type="modified residue" description="4-aspartylphosphate" evidence="10">
    <location>
        <position position="1778"/>
    </location>
</feature>
<dbReference type="Pfam" id="PF00512">
    <property type="entry name" value="HisKA"/>
    <property type="match status" value="1"/>
</dbReference>
<dbReference type="InterPro" id="IPR036890">
    <property type="entry name" value="HATPase_C_sf"/>
</dbReference>
<dbReference type="SUPFAM" id="SSF58104">
    <property type="entry name" value="Methyl-accepting chemotaxis protein (MCP) signaling domain"/>
    <property type="match status" value="5"/>
</dbReference>
<dbReference type="Proteomes" id="UP001317532">
    <property type="component" value="Chromosome"/>
</dbReference>
<evidence type="ECO:0000256" key="3">
    <source>
        <dbReference type="ARBA" id="ARBA00006402"/>
    </source>
</evidence>
<feature type="domain" description="HAMP" evidence="15">
    <location>
        <begin position="938"/>
        <end position="990"/>
    </location>
</feature>
<keyword evidence="17" id="KW-1185">Reference proteome</keyword>
<evidence type="ECO:0000256" key="1">
    <source>
        <dbReference type="ARBA" id="ARBA00000085"/>
    </source>
</evidence>
<dbReference type="Gene3D" id="3.40.50.2300">
    <property type="match status" value="3"/>
</dbReference>
<dbReference type="PROSITE" id="PS50885">
    <property type="entry name" value="HAMP"/>
    <property type="match status" value="12"/>
</dbReference>
<accession>A0AAN2C9T2</accession>
<dbReference type="PRINTS" id="PR00344">
    <property type="entry name" value="BCTRLSENSOR"/>
</dbReference>
<evidence type="ECO:0000256" key="8">
    <source>
        <dbReference type="ARBA" id="ARBA00023012"/>
    </source>
</evidence>
<dbReference type="CDD" id="cd00156">
    <property type="entry name" value="REC"/>
    <property type="match status" value="2"/>
</dbReference>
<dbReference type="EMBL" id="AP025523">
    <property type="protein sequence ID" value="BDE06870.1"/>
    <property type="molecule type" value="Genomic_DNA"/>
</dbReference>
<keyword evidence="6" id="KW-0808">Transferase</keyword>
<evidence type="ECO:0000313" key="16">
    <source>
        <dbReference type="EMBL" id="BDE06870.1"/>
    </source>
</evidence>
<evidence type="ECO:0000256" key="10">
    <source>
        <dbReference type="PROSITE-ProRule" id="PRU00169"/>
    </source>
</evidence>
<evidence type="ECO:0000256" key="5">
    <source>
        <dbReference type="ARBA" id="ARBA00022553"/>
    </source>
</evidence>
<feature type="modified residue" description="4-aspartylphosphate" evidence="10">
    <location>
        <position position="1656"/>
    </location>
</feature>
<keyword evidence="8" id="KW-0902">Two-component regulatory system</keyword>
<dbReference type="Gene3D" id="1.20.120.1530">
    <property type="match status" value="6"/>
</dbReference>
<dbReference type="InterPro" id="IPR003661">
    <property type="entry name" value="HisK_dim/P_dom"/>
</dbReference>
<gene>
    <name evidence="16" type="ORF">WPS_21460</name>
</gene>
<proteinExistence type="inferred from homology"/>
<evidence type="ECO:0000256" key="12">
    <source>
        <dbReference type="SAM" id="MobiDB-lite"/>
    </source>
</evidence>
<dbReference type="SUPFAM" id="SSF47384">
    <property type="entry name" value="Homodimeric domain of signal transducing histidine kinase"/>
    <property type="match status" value="1"/>
</dbReference>
<dbReference type="InterPro" id="IPR029016">
    <property type="entry name" value="GAF-like_dom_sf"/>
</dbReference>
<dbReference type="CDD" id="cd17546">
    <property type="entry name" value="REC_hyHK_CKI1_RcsC-like"/>
    <property type="match status" value="1"/>
</dbReference>
<name>A0AAN2C9T2_UNVUL</name>
<dbReference type="Pfam" id="PF13185">
    <property type="entry name" value="GAF_2"/>
    <property type="match status" value="1"/>
</dbReference>
<dbReference type="InterPro" id="IPR005467">
    <property type="entry name" value="His_kinase_dom"/>
</dbReference>
<organism evidence="16 17">
    <name type="scientific">Vulcanimicrobium alpinum</name>
    <dbReference type="NCBI Taxonomy" id="3016050"/>
    <lineage>
        <taxon>Bacteria</taxon>
        <taxon>Bacillati</taxon>
        <taxon>Vulcanimicrobiota</taxon>
        <taxon>Vulcanimicrobiia</taxon>
        <taxon>Vulcanimicrobiales</taxon>
        <taxon>Vulcanimicrobiaceae</taxon>
        <taxon>Vulcanimicrobium</taxon>
    </lineage>
</organism>
<keyword evidence="11" id="KW-0175">Coiled coil</keyword>
<dbReference type="CDD" id="cd06225">
    <property type="entry name" value="HAMP"/>
    <property type="match status" value="12"/>
</dbReference>
<feature type="domain" description="HAMP" evidence="15">
    <location>
        <begin position="1030"/>
        <end position="1082"/>
    </location>
</feature>
<dbReference type="InterPro" id="IPR003594">
    <property type="entry name" value="HATPase_dom"/>
</dbReference>
<dbReference type="InterPro" id="IPR003018">
    <property type="entry name" value="GAF"/>
</dbReference>
<feature type="domain" description="Response regulatory" evidence="14">
    <location>
        <begin position="1607"/>
        <end position="1720"/>
    </location>
</feature>
<dbReference type="SMART" id="SM00448">
    <property type="entry name" value="REC"/>
    <property type="match status" value="3"/>
</dbReference>
<evidence type="ECO:0000256" key="11">
    <source>
        <dbReference type="SAM" id="Coils"/>
    </source>
</evidence>
<dbReference type="InterPro" id="IPR003660">
    <property type="entry name" value="HAMP_dom"/>
</dbReference>
<feature type="domain" description="HAMP" evidence="15">
    <location>
        <begin position="662"/>
        <end position="714"/>
    </location>
</feature>
<dbReference type="PANTHER" id="PTHR45339:SF1">
    <property type="entry name" value="HYBRID SIGNAL TRANSDUCTION HISTIDINE KINASE J"/>
    <property type="match status" value="1"/>
</dbReference>
<dbReference type="Pfam" id="PF00672">
    <property type="entry name" value="HAMP"/>
    <property type="match status" value="11"/>
</dbReference>
<dbReference type="CDD" id="cd00082">
    <property type="entry name" value="HisKA"/>
    <property type="match status" value="1"/>
</dbReference>
<dbReference type="Gene3D" id="1.10.287.950">
    <property type="entry name" value="Methyl-accepting chemotaxis protein"/>
    <property type="match status" value="2"/>
</dbReference>
<sequence length="1994" mass="213724">MGRKLLAVNRLIDDLTHPIAETSRVLGAVARGDLSQQMALEVDGRPLKGEFLRSARTINAMVDQLNAFAGEVTRVAREVGSEGILGGQAHVRGVAGTWKDLTDSVNSMAGTLTNQIRNIADVTTAVANGNLSKKITVDARGEILQLKETINTMVDQLNTFAGEVTRVAREVGSEGRLGGQADVRGVAGTWKDLTDSVNTMAGNLTSQVRNIADVTTAVAKGDLSKKITVDVKGEVLELKGTINTMVDQLNTFAGEVTRVAREVGTDGRLGGQAQVEGVAGTWKDLTDSVNTMAGNLTAQVRNIAEVTTAVAKGDLSKKITVDVKGEVLELKGTINTMVDQLNAFAGEVTRVAREVGTEGRLGGQAQVEGVAGTWKDLTDSVNTMAGNLTAQVRNIAEVTTAVANGDLSKKITVSVRGEVLELKTTINTMVDQLNSFAAEVTPVAREVGTDGRLGGQADVRGVAGTWKDLTDSVNSMAGNLTNQVRNIAAVTTAVARGDLSKKITVDVKGEMLELKATVNTMVDQLNAFAGEVTRVAREVGTDGKLGGQAQVEGVAGTWKDLTDSVNSMAANLTNQVRNIADVTTAVANGDLSKKITVDVRGEMAELKGTVNTMVDQLNAFASEVTRVAREVGSEGRLGGQAYVQGVAGTWKDLTDNVNFMASNLTSQVRNIADVTTAVAKGDLSKKITVDVKGEMLELKATVNTMVDQLNAFAAEVTRVAREVGTDGKLGGQAVVPGVGRTWKDLTDSVNSMASSLTAQVRNIADVTTAVARGDLSKKITVDARGEILELKGTVNTMVDQLNAFAGEVTRVAREVGSEGTLGGQAQVQGVAGTWKDLTDSVNSMAANLTNQVRNIAKVTTAVANGDLSKKVTVDVRGEMLELKDTINTMVDQLNAFAGEVTRVAREVGSEGIFGGRAAVPGVAGTWKDLTDSVNRMAGNLTNQVRGIAKVVTAVANGDLQRKLVLDAKGEIAQLADTINGMIDTLAIFADQVTSVAREVGFEGKLGGQAEVPGAAGLWRDLTDSVNQLAAQLTSQIRAIGEVATAVTKGDLSRTIEVGAQGEVGQLTENVNEMIRNLRDTTRENKEQDWLKSNLARFSGMLQGQKDIKTVAKLIMTELAPLVNAQVGIFYLNEPTDDRPLLRYTAGYAAPRRRGTLQFGPGEGLVGQCVIEKNRINITNVPPEYLELTSGSGRAQPLNVVVLPVLFEGDIKAVIELASFETFSDNHLLFLDQLTQSIGIVLNTIAANMRTEELLKQSQSLTTELQSQQDELQQTNEELEEKARLLAEQNEEVEKRTREIEEARRALEQKAEQLALTSKYKSQFLANMSHELRTPLNSLLILSKQLSDNKEQNLSGRQVEMARTIRRAGTDLLTLINDILDLSKIESGTTSVDIAEQRVADIADDIESTFRGVAQERGLLFAIQVDEDVPETFDTDQTRLMQILKNLLSNAFKFTSHGSVELGVSRVLRNVDGLHVAPFIAFAVHDTGIGIPADKHNVIFEAFQQADMSTARKYGGTGLGLAISREIAGLLGGDMTVESEPGAGSTFTFYHPLERSARTAPYESVPVPPRMTRRPEPPTLPAAPPTLPAVLLGDADDDRANVRPQDHVVLIVEDDATFARILLGLARDRGFKGLMARTGADGLALARQFVPDAITLDIGLPDVDGWVLLDQLKKDPATKGIPVHVISGEEQWQKALDSGAFAHLKKPASEDALTQAFDNLLGFADSASRNVLVVEDDITQLSAMANLIESGEVSVTAVSTGAQALAALDQAKFDCIVIDLGLPDMDGTEAIEKIKAHPAHVRVPVIVYTGRVLSEREEAAIRHLTESVIVKDAMSPERLIEETSYLLNQVEARLPEAKRPPAATSSIASLEGRTILITDDDTRNIFALRSALEEFRINVLTAESGLEAIALLRSHPEIDAVLMDIMMPEMDGYETIRRIRAREEWQTLPIIALTAKAMKGDREQCLAAGASEYISKPVDIEQLVALIRVWLNVAA</sequence>
<feature type="domain" description="HAMP" evidence="15">
    <location>
        <begin position="202"/>
        <end position="254"/>
    </location>
</feature>
<dbReference type="SUPFAM" id="SSF52172">
    <property type="entry name" value="CheY-like"/>
    <property type="match status" value="3"/>
</dbReference>
<evidence type="ECO:0000256" key="7">
    <source>
        <dbReference type="ARBA" id="ARBA00022777"/>
    </source>
</evidence>
<dbReference type="PANTHER" id="PTHR45339">
    <property type="entry name" value="HYBRID SIGNAL TRANSDUCTION HISTIDINE KINASE J"/>
    <property type="match status" value="1"/>
</dbReference>
<comment type="catalytic activity">
    <reaction evidence="1">
        <text>ATP + protein L-histidine = ADP + protein N-phospho-L-histidine.</text>
        <dbReference type="EC" id="2.7.13.3"/>
    </reaction>
</comment>
<evidence type="ECO:0000256" key="9">
    <source>
        <dbReference type="ARBA" id="ARBA00074306"/>
    </source>
</evidence>
<comment type="similarity">
    <text evidence="3">In the N-terminal section; belongs to the phytochrome family.</text>
</comment>
<dbReference type="GO" id="GO:0000155">
    <property type="term" value="F:phosphorelay sensor kinase activity"/>
    <property type="evidence" value="ECO:0007669"/>
    <property type="project" value="InterPro"/>
</dbReference>
<evidence type="ECO:0000313" key="17">
    <source>
        <dbReference type="Proteomes" id="UP001317532"/>
    </source>
</evidence>
<dbReference type="Gene3D" id="3.30.565.10">
    <property type="entry name" value="Histidine kinase-like ATPase, C-terminal domain"/>
    <property type="match status" value="1"/>
</dbReference>
<evidence type="ECO:0000256" key="2">
    <source>
        <dbReference type="ARBA" id="ARBA00004370"/>
    </source>
</evidence>
<feature type="domain" description="HAMP" evidence="15">
    <location>
        <begin position="846"/>
        <end position="898"/>
    </location>
</feature>
<feature type="domain" description="HAMP" evidence="15">
    <location>
        <begin position="754"/>
        <end position="806"/>
    </location>
</feature>
<feature type="domain" description="Response regulatory" evidence="14">
    <location>
        <begin position="1873"/>
        <end position="1990"/>
    </location>
</feature>
<dbReference type="SUPFAM" id="SSF55874">
    <property type="entry name" value="ATPase domain of HSP90 chaperone/DNA topoisomerase II/histidine kinase"/>
    <property type="match status" value="1"/>
</dbReference>
<evidence type="ECO:0000259" key="13">
    <source>
        <dbReference type="PROSITE" id="PS50109"/>
    </source>
</evidence>
<dbReference type="Gene3D" id="3.30.450.40">
    <property type="match status" value="1"/>
</dbReference>
<dbReference type="GO" id="GO:0016020">
    <property type="term" value="C:membrane"/>
    <property type="evidence" value="ECO:0007669"/>
    <property type="project" value="UniProtKB-SubCell"/>
</dbReference>
<feature type="region of interest" description="Disordered" evidence="12">
    <location>
        <begin position="1562"/>
        <end position="1583"/>
    </location>
</feature>
<feature type="domain" description="Histidine kinase" evidence="13">
    <location>
        <begin position="1326"/>
        <end position="1554"/>
    </location>
</feature>
<dbReference type="InterPro" id="IPR036097">
    <property type="entry name" value="HisK_dim/P_sf"/>
</dbReference>
<dbReference type="InterPro" id="IPR011006">
    <property type="entry name" value="CheY-like_superfamily"/>
</dbReference>
<dbReference type="PROSITE" id="PS50110">
    <property type="entry name" value="RESPONSE_REGULATORY"/>
    <property type="match status" value="3"/>
</dbReference>
<feature type="modified residue" description="4-aspartylphosphate" evidence="10">
    <location>
        <position position="1923"/>
    </location>
</feature>
<dbReference type="Pfam" id="PF00072">
    <property type="entry name" value="Response_reg"/>
    <property type="match status" value="3"/>
</dbReference>
<feature type="domain" description="HAMP" evidence="15">
    <location>
        <begin position="13"/>
        <end position="70"/>
    </location>
</feature>
<dbReference type="SUPFAM" id="SSF55781">
    <property type="entry name" value="GAF domain-like"/>
    <property type="match status" value="1"/>
</dbReference>
<dbReference type="FunFam" id="1.20.120.1530:FF:000002">
    <property type="entry name" value="Two-component osmosensing histidine kinase"/>
    <property type="match status" value="5"/>
</dbReference>
<dbReference type="PROSITE" id="PS50109">
    <property type="entry name" value="HIS_KIN"/>
    <property type="match status" value="1"/>
</dbReference>
<evidence type="ECO:0000259" key="14">
    <source>
        <dbReference type="PROSITE" id="PS50110"/>
    </source>
</evidence>
<feature type="domain" description="Response regulatory" evidence="14">
    <location>
        <begin position="1729"/>
        <end position="1845"/>
    </location>
</feature>
<dbReference type="SMART" id="SM00387">
    <property type="entry name" value="HATPase_c"/>
    <property type="match status" value="1"/>
</dbReference>
<feature type="domain" description="HAMP" evidence="15">
    <location>
        <begin position="110"/>
        <end position="162"/>
    </location>
</feature>
<feature type="coiled-coil region" evidence="11">
    <location>
        <begin position="1250"/>
        <end position="1316"/>
    </location>
</feature>
<dbReference type="SMART" id="SM00304">
    <property type="entry name" value="HAMP"/>
    <property type="match status" value="12"/>
</dbReference>
<comment type="subcellular location">
    <subcellularLocation>
        <location evidence="2">Membrane</location>
    </subcellularLocation>
</comment>
<dbReference type="SMART" id="SM00388">
    <property type="entry name" value="HisKA"/>
    <property type="match status" value="1"/>
</dbReference>
<evidence type="ECO:0000256" key="6">
    <source>
        <dbReference type="ARBA" id="ARBA00022679"/>
    </source>
</evidence>
<dbReference type="Gene3D" id="1.10.287.130">
    <property type="match status" value="1"/>
</dbReference>
<dbReference type="CDD" id="cd16922">
    <property type="entry name" value="HATPase_EvgS-ArcB-TorS-like"/>
    <property type="match status" value="1"/>
</dbReference>
<feature type="domain" description="HAMP" evidence="15">
    <location>
        <begin position="478"/>
        <end position="530"/>
    </location>
</feature>
<feature type="domain" description="HAMP" evidence="15">
    <location>
        <begin position="570"/>
        <end position="622"/>
    </location>
</feature>